<keyword evidence="1" id="KW-0812">Transmembrane</keyword>
<proteinExistence type="predicted"/>
<reference evidence="2" key="1">
    <citation type="submission" date="2024-01" db="EMBL/GenBank/DDBJ databases">
        <title>First draft genome sequence data of TA4-1, the type strain of Gram-positive actinobacterium Streptomyces chiangmaiensis.</title>
        <authorList>
            <person name="Yasawong M."/>
            <person name="Nantapong N."/>
        </authorList>
    </citation>
    <scope>NUCLEOTIDE SEQUENCE</scope>
    <source>
        <strain evidence="2">TA4-1</strain>
    </source>
</reference>
<comment type="caution">
    <text evidence="2">The sequence shown here is derived from an EMBL/GenBank/DDBJ whole genome shotgun (WGS) entry which is preliminary data.</text>
</comment>
<gene>
    <name evidence="2" type="ORF">VXC91_32240</name>
</gene>
<keyword evidence="1" id="KW-1133">Transmembrane helix</keyword>
<evidence type="ECO:0000313" key="2">
    <source>
        <dbReference type="EMBL" id="MED7826493.1"/>
    </source>
</evidence>
<feature type="transmembrane region" description="Helical" evidence="1">
    <location>
        <begin position="42"/>
        <end position="60"/>
    </location>
</feature>
<dbReference type="EMBL" id="JAYWVC010000160">
    <property type="protein sequence ID" value="MED7826493.1"/>
    <property type="molecule type" value="Genomic_DNA"/>
</dbReference>
<name>A0ABU7FRN6_9ACTN</name>
<keyword evidence="1" id="KW-0472">Membrane</keyword>
<evidence type="ECO:0000313" key="3">
    <source>
        <dbReference type="Proteomes" id="UP001333996"/>
    </source>
</evidence>
<organism evidence="2 3">
    <name type="scientific">Streptomyces chiangmaiensis</name>
    <dbReference type="NCBI Taxonomy" id="766497"/>
    <lineage>
        <taxon>Bacteria</taxon>
        <taxon>Bacillati</taxon>
        <taxon>Actinomycetota</taxon>
        <taxon>Actinomycetes</taxon>
        <taxon>Kitasatosporales</taxon>
        <taxon>Streptomycetaceae</taxon>
        <taxon>Streptomyces</taxon>
    </lineage>
</organism>
<protein>
    <submittedName>
        <fullName evidence="2">Uncharacterized protein</fullName>
    </submittedName>
</protein>
<keyword evidence="3" id="KW-1185">Reference proteome</keyword>
<dbReference type="Proteomes" id="UP001333996">
    <property type="component" value="Unassembled WGS sequence"/>
</dbReference>
<dbReference type="RefSeq" id="WP_329510901.1">
    <property type="nucleotide sequence ID" value="NZ_BAAAYZ010000190.1"/>
</dbReference>
<accession>A0ABU7FRN6</accession>
<evidence type="ECO:0000256" key="1">
    <source>
        <dbReference type="SAM" id="Phobius"/>
    </source>
</evidence>
<sequence length="83" mass="8866">MTRRRRASSTVGSGSSRRLNTAYTTLDGSAGSWLGVRVWGQAGWWGVCAFVALLAALALARHLPALYKFEESPARTRAGSPDG</sequence>